<dbReference type="PANTHER" id="PTHR34136:SF1">
    <property type="entry name" value="UDP-N-ACETYL-D-MANNOSAMINURONIC ACID TRANSFERASE"/>
    <property type="match status" value="1"/>
</dbReference>
<dbReference type="EMBL" id="SMLM01000003">
    <property type="protein sequence ID" value="TFZ00864.1"/>
    <property type="molecule type" value="Genomic_DNA"/>
</dbReference>
<dbReference type="PANTHER" id="PTHR34136">
    <property type="match status" value="1"/>
</dbReference>
<proteinExistence type="predicted"/>
<dbReference type="InterPro" id="IPR004629">
    <property type="entry name" value="WecG_TagA_CpsF"/>
</dbReference>
<comment type="caution">
    <text evidence="3">The sequence shown here is derived from an EMBL/GenBank/DDBJ whole genome shotgun (WGS) entry which is preliminary data.</text>
</comment>
<organism evidence="3 4">
    <name type="scientific">Ramlibacter henchirensis</name>
    <dbReference type="NCBI Taxonomy" id="204072"/>
    <lineage>
        <taxon>Bacteria</taxon>
        <taxon>Pseudomonadati</taxon>
        <taxon>Pseudomonadota</taxon>
        <taxon>Betaproteobacteria</taxon>
        <taxon>Burkholderiales</taxon>
        <taxon>Comamonadaceae</taxon>
        <taxon>Ramlibacter</taxon>
    </lineage>
</organism>
<evidence type="ECO:0000313" key="3">
    <source>
        <dbReference type="EMBL" id="TFZ00864.1"/>
    </source>
</evidence>
<evidence type="ECO:0000256" key="2">
    <source>
        <dbReference type="ARBA" id="ARBA00022679"/>
    </source>
</evidence>
<dbReference type="Pfam" id="PF03808">
    <property type="entry name" value="Glyco_tran_WecG"/>
    <property type="match status" value="1"/>
</dbReference>
<dbReference type="Proteomes" id="UP000298180">
    <property type="component" value="Unassembled WGS sequence"/>
</dbReference>
<keyword evidence="4" id="KW-1185">Reference proteome</keyword>
<dbReference type="AlphaFoldDB" id="A0A4Z0BQZ4"/>
<keyword evidence="1" id="KW-0328">Glycosyltransferase</keyword>
<evidence type="ECO:0000313" key="4">
    <source>
        <dbReference type="Proteomes" id="UP000298180"/>
    </source>
</evidence>
<dbReference type="NCBIfam" id="TIGR00696">
    <property type="entry name" value="wecG_tagA_cpsF"/>
    <property type="match status" value="1"/>
</dbReference>
<protein>
    <submittedName>
        <fullName evidence="3">Glycosyltransferase</fullName>
    </submittedName>
</protein>
<accession>A0A4Z0BQZ4</accession>
<dbReference type="GO" id="GO:0016758">
    <property type="term" value="F:hexosyltransferase activity"/>
    <property type="evidence" value="ECO:0007669"/>
    <property type="project" value="TreeGrafter"/>
</dbReference>
<keyword evidence="2 3" id="KW-0808">Transferase</keyword>
<gene>
    <name evidence="3" type="ORF">EZ313_20715</name>
</gene>
<dbReference type="OrthoDB" id="9808602at2"/>
<dbReference type="CDD" id="cd06533">
    <property type="entry name" value="Glyco_transf_WecG_TagA"/>
    <property type="match status" value="1"/>
</dbReference>
<evidence type="ECO:0000256" key="1">
    <source>
        <dbReference type="ARBA" id="ARBA00022676"/>
    </source>
</evidence>
<sequence length="290" mass="31583">MDGHDADCKEANANARLACSLIHSILRVNQNLPQVDLCGMTLDSVGADKLLDHVFASLSRGKGLWVVTANLDFVRRFVKDPAARSLYSDADVRVADGMPLVWASHLQGTPLPERVAGASLIRPLCRRAAEGGWRVYLLGGEPVAAKAAADKLVAEFPKLQLAGLSSPWVGAPPTQAELDDVTATLEQSRPDVVLVALGSPKQELLIRALRERMPHVCWIGVGASLSFISGHLRRAPVLVQKLGLEWVHRLWQEPKRLFRRYVLEDLPFAAVLFSRAVAARLAAPAHRPGT</sequence>
<reference evidence="3 4" key="1">
    <citation type="submission" date="2019-03" db="EMBL/GenBank/DDBJ databases">
        <title>Ramlibacter henchirensis DSM 14656, whole genome shotgun sequence.</title>
        <authorList>
            <person name="Zhang X."/>
            <person name="Feng G."/>
            <person name="Zhu H."/>
        </authorList>
    </citation>
    <scope>NUCLEOTIDE SEQUENCE [LARGE SCALE GENOMIC DNA]</scope>
    <source>
        <strain evidence="3 4">DSM 14656</strain>
    </source>
</reference>
<name>A0A4Z0BQZ4_9BURK</name>